<organism evidence="1 2">
    <name type="scientific">Aduncisulcus paluster</name>
    <dbReference type="NCBI Taxonomy" id="2918883"/>
    <lineage>
        <taxon>Eukaryota</taxon>
        <taxon>Metamonada</taxon>
        <taxon>Carpediemonas-like organisms</taxon>
        <taxon>Aduncisulcus</taxon>
    </lineage>
</organism>
<keyword evidence="2" id="KW-1185">Reference proteome</keyword>
<comment type="caution">
    <text evidence="1">The sequence shown here is derived from an EMBL/GenBank/DDBJ whole genome shotgun (WGS) entry which is preliminary data.</text>
</comment>
<reference evidence="1" key="1">
    <citation type="submission" date="2022-03" db="EMBL/GenBank/DDBJ databases">
        <title>Draft genome sequence of Aduncisulcus paluster, a free-living microaerophilic Fornicata.</title>
        <authorList>
            <person name="Yuyama I."/>
            <person name="Kume K."/>
            <person name="Tamura T."/>
            <person name="Inagaki Y."/>
            <person name="Hashimoto T."/>
        </authorList>
    </citation>
    <scope>NUCLEOTIDE SEQUENCE</scope>
    <source>
        <strain evidence="1">NY0171</strain>
    </source>
</reference>
<protein>
    <submittedName>
        <fullName evidence="1">Uncharacterized protein</fullName>
    </submittedName>
</protein>
<sequence>MGITPQLCAHFIRLMCKRIILPNTLERQGPSVDDLKMRRRQSASAFEERFANFEGNGRAWTLTWGNCYKMKRTPLSQQKIGEIWLSTPSCHGGSLFSLPYAQAHQGQREV</sequence>
<evidence type="ECO:0000313" key="2">
    <source>
        <dbReference type="Proteomes" id="UP001057375"/>
    </source>
</evidence>
<proteinExistence type="predicted"/>
<dbReference type="EMBL" id="BQXS01000615">
    <property type="protein sequence ID" value="GKT29032.1"/>
    <property type="molecule type" value="Genomic_DNA"/>
</dbReference>
<gene>
    <name evidence="1" type="ORF">ADUPG1_001007</name>
</gene>
<evidence type="ECO:0000313" key="1">
    <source>
        <dbReference type="EMBL" id="GKT29032.1"/>
    </source>
</evidence>
<accession>A0ABQ5KAW2</accession>
<dbReference type="Proteomes" id="UP001057375">
    <property type="component" value="Unassembled WGS sequence"/>
</dbReference>
<name>A0ABQ5KAW2_9EUKA</name>